<name>A0AAV8ZMK5_9CUCU</name>
<sequence length="61" mass="6552">MDEIIKSLTLSSTSKPSVEVSYLDVTIKSEFNNLMQSALFKEIARLILSLGTGSGGGFTPK</sequence>
<dbReference type="EMBL" id="JANEYF010000959">
    <property type="protein sequence ID" value="KAJ8966668.1"/>
    <property type="molecule type" value="Genomic_DNA"/>
</dbReference>
<comment type="caution">
    <text evidence="1">The sequence shown here is derived from an EMBL/GenBank/DDBJ whole genome shotgun (WGS) entry which is preliminary data.</text>
</comment>
<reference evidence="1" key="1">
    <citation type="journal article" date="2023" name="Insect Mol. Biol.">
        <title>Genome sequencing provides insights into the evolution of gene families encoding plant cell wall-degrading enzymes in longhorned beetles.</title>
        <authorList>
            <person name="Shin N.R."/>
            <person name="Okamura Y."/>
            <person name="Kirsch R."/>
            <person name="Pauchet Y."/>
        </authorList>
    </citation>
    <scope>NUCLEOTIDE SEQUENCE</scope>
    <source>
        <strain evidence="1">RBIC_L_NR</strain>
    </source>
</reference>
<evidence type="ECO:0000313" key="1">
    <source>
        <dbReference type="EMBL" id="KAJ8966668.1"/>
    </source>
</evidence>
<keyword evidence="2" id="KW-1185">Reference proteome</keyword>
<proteinExistence type="predicted"/>
<evidence type="ECO:0000313" key="2">
    <source>
        <dbReference type="Proteomes" id="UP001162156"/>
    </source>
</evidence>
<gene>
    <name evidence="1" type="ORF">NQ314_003396</name>
</gene>
<dbReference type="Proteomes" id="UP001162156">
    <property type="component" value="Unassembled WGS sequence"/>
</dbReference>
<protein>
    <submittedName>
        <fullName evidence="1">Uncharacterized protein</fullName>
    </submittedName>
</protein>
<accession>A0AAV8ZMK5</accession>
<organism evidence="1 2">
    <name type="scientific">Rhamnusium bicolor</name>
    <dbReference type="NCBI Taxonomy" id="1586634"/>
    <lineage>
        <taxon>Eukaryota</taxon>
        <taxon>Metazoa</taxon>
        <taxon>Ecdysozoa</taxon>
        <taxon>Arthropoda</taxon>
        <taxon>Hexapoda</taxon>
        <taxon>Insecta</taxon>
        <taxon>Pterygota</taxon>
        <taxon>Neoptera</taxon>
        <taxon>Endopterygota</taxon>
        <taxon>Coleoptera</taxon>
        <taxon>Polyphaga</taxon>
        <taxon>Cucujiformia</taxon>
        <taxon>Chrysomeloidea</taxon>
        <taxon>Cerambycidae</taxon>
        <taxon>Lepturinae</taxon>
        <taxon>Rhagiini</taxon>
        <taxon>Rhamnusium</taxon>
    </lineage>
</organism>
<dbReference type="AlphaFoldDB" id="A0AAV8ZMK5"/>